<dbReference type="OrthoDB" id="3492400at2759"/>
<evidence type="ECO:0000259" key="1">
    <source>
        <dbReference type="Pfam" id="PF20150"/>
    </source>
</evidence>
<dbReference type="AlphaFoldDB" id="A0A8H7W961"/>
<dbReference type="InterPro" id="IPR045518">
    <property type="entry name" value="2EXR"/>
</dbReference>
<evidence type="ECO:0000313" key="2">
    <source>
        <dbReference type="EMBL" id="KAG4416998.1"/>
    </source>
</evidence>
<proteinExistence type="predicted"/>
<accession>A0A8H7W961</accession>
<reference evidence="2" key="1">
    <citation type="submission" date="2021-02" db="EMBL/GenBank/DDBJ databases">
        <title>Genome sequence Cadophora malorum strain M34.</title>
        <authorList>
            <person name="Stefanovic E."/>
            <person name="Vu D."/>
            <person name="Scully C."/>
            <person name="Dijksterhuis J."/>
            <person name="Roader J."/>
            <person name="Houbraken J."/>
        </authorList>
    </citation>
    <scope>NUCLEOTIDE SEQUENCE</scope>
    <source>
        <strain evidence="2">M34</strain>
    </source>
</reference>
<comment type="caution">
    <text evidence="2">The sequence shown here is derived from an EMBL/GenBank/DDBJ whole genome shotgun (WGS) entry which is preliminary data.</text>
</comment>
<dbReference type="Proteomes" id="UP000664132">
    <property type="component" value="Unassembled WGS sequence"/>
</dbReference>
<keyword evidence="3" id="KW-1185">Reference proteome</keyword>
<dbReference type="PANTHER" id="PTHR35910">
    <property type="entry name" value="2EXR DOMAIN-CONTAINING PROTEIN"/>
    <property type="match status" value="1"/>
</dbReference>
<sequence length="296" mass="33143">MPLSTPIFRTSHSPKTSVPKLTISALTTHGALSTTITEFALFPNLPPELRLRIWRFCLPGPRLIRPNGKCICEALNPHPFPSPALPACSWPITTFNATHPTLLAVNRESRAETLRHYAMIYSSDGRSSLAFDCEKDIYYPYAHPCTDLSPSLFSHLGEGSGEASTISSYAVRRDVRIRRLAVSEGLLGSGMVGMVGKWLELDDLIIVLTPRPNLVWPHSIYREREKVLEIGKVVRQEEGWGNSVILNCLMKQLEEFSKKEGRGQGRTPVVKIVQPRVMNERDDPFCVKITPLSLKK</sequence>
<dbReference type="EMBL" id="JAFJYH010000167">
    <property type="protein sequence ID" value="KAG4416998.1"/>
    <property type="molecule type" value="Genomic_DNA"/>
</dbReference>
<protein>
    <recommendedName>
        <fullName evidence="1">2EXR domain-containing protein</fullName>
    </recommendedName>
</protein>
<name>A0A8H7W961_9HELO</name>
<organism evidence="2 3">
    <name type="scientific">Cadophora malorum</name>
    <dbReference type="NCBI Taxonomy" id="108018"/>
    <lineage>
        <taxon>Eukaryota</taxon>
        <taxon>Fungi</taxon>
        <taxon>Dikarya</taxon>
        <taxon>Ascomycota</taxon>
        <taxon>Pezizomycotina</taxon>
        <taxon>Leotiomycetes</taxon>
        <taxon>Helotiales</taxon>
        <taxon>Ploettnerulaceae</taxon>
        <taxon>Cadophora</taxon>
    </lineage>
</organism>
<dbReference type="Pfam" id="PF20150">
    <property type="entry name" value="2EXR"/>
    <property type="match status" value="1"/>
</dbReference>
<feature type="domain" description="2EXR" evidence="1">
    <location>
        <begin position="39"/>
        <end position="137"/>
    </location>
</feature>
<gene>
    <name evidence="2" type="ORF">IFR04_009839</name>
</gene>
<dbReference type="PANTHER" id="PTHR35910:SF6">
    <property type="entry name" value="2EXR DOMAIN-CONTAINING PROTEIN"/>
    <property type="match status" value="1"/>
</dbReference>
<evidence type="ECO:0000313" key="3">
    <source>
        <dbReference type="Proteomes" id="UP000664132"/>
    </source>
</evidence>